<sequence length="63" mass="6932">MNNFTITCPALGETETTTDLDRAMDLCFSMHDESGSYAYIRDAFGDIVGEYGDVMEAVADQLI</sequence>
<keyword evidence="2" id="KW-1185">Reference proteome</keyword>
<dbReference type="RefSeq" id="YP_009324234.1">
    <property type="nucleotide sequence ID" value="NC_031935.1"/>
</dbReference>
<dbReference type="EMBL" id="KU686211">
    <property type="protein sequence ID" value="AOV61766.1"/>
    <property type="molecule type" value="Genomic_DNA"/>
</dbReference>
<gene>
    <name evidence="1" type="ORF">P29B0810_071</name>
</gene>
<reference evidence="1 2" key="1">
    <citation type="journal article" date="2016" name="Virology">
        <title>The genomic content and context of auxiliary metabolic genes in marine cyanomyoviruses.</title>
        <authorList>
            <person name="Crummett L.T."/>
            <person name="Puxty R.J."/>
            <person name="Weihe C."/>
            <person name="Marston M.F."/>
            <person name="Martiny J.B."/>
        </authorList>
    </citation>
    <scope>NUCLEOTIDE SEQUENCE [LARGE SCALE GENOMIC DNA]</scope>
    <source>
        <strain evidence="1">0810PA29</strain>
    </source>
</reference>
<dbReference type="GeneID" id="30309144"/>
<dbReference type="Proteomes" id="UP000202081">
    <property type="component" value="Segment"/>
</dbReference>
<evidence type="ECO:0000313" key="1">
    <source>
        <dbReference type="EMBL" id="AOV61766.1"/>
    </source>
</evidence>
<proteinExistence type="predicted"/>
<evidence type="ECO:0000313" key="2">
    <source>
        <dbReference type="Proteomes" id="UP000202081"/>
    </source>
</evidence>
<name>A0A1D8KT00_9CAUD</name>
<dbReference type="KEGG" id="vg:30309144"/>
<protein>
    <submittedName>
        <fullName evidence="1">Uncharacterized protein</fullName>
    </submittedName>
</protein>
<organism evidence="1 2">
    <name type="scientific">Synechococcus phage S-WAM2</name>
    <dbReference type="NCBI Taxonomy" id="1815522"/>
    <lineage>
        <taxon>Viruses</taxon>
        <taxon>Duplodnaviria</taxon>
        <taxon>Heunggongvirae</taxon>
        <taxon>Uroviricota</taxon>
        <taxon>Caudoviricetes</taxon>
        <taxon>Pantevenvirales</taxon>
        <taxon>Kyanoviridae</taxon>
        <taxon>Cymopoleiavirus</taxon>
        <taxon>Cymopoleiavirus swam2</taxon>
    </lineage>
</organism>
<accession>A0A1D8KT00</accession>